<dbReference type="GO" id="GO:0015562">
    <property type="term" value="F:efflux transmembrane transporter activity"/>
    <property type="evidence" value="ECO:0007669"/>
    <property type="project" value="TreeGrafter"/>
</dbReference>
<feature type="domain" description="Multidrug resistance protein MdtA-like barrel-sandwich hybrid" evidence="3">
    <location>
        <begin position="62"/>
        <end position="220"/>
    </location>
</feature>
<feature type="domain" description="YknX-like beta-barrel" evidence="5">
    <location>
        <begin position="242"/>
        <end position="304"/>
    </location>
</feature>
<dbReference type="AlphaFoldDB" id="A0A8J8FE00"/>
<keyword evidence="1" id="KW-0813">Transport</keyword>
<evidence type="ECO:0000313" key="7">
    <source>
        <dbReference type="Proteomes" id="UP000598971"/>
    </source>
</evidence>
<keyword evidence="2" id="KW-0175">Coiled coil</keyword>
<dbReference type="Gene3D" id="2.40.420.20">
    <property type="match status" value="1"/>
</dbReference>
<dbReference type="InterPro" id="IPR058636">
    <property type="entry name" value="Beta-barrel_YknX"/>
</dbReference>
<gene>
    <name evidence="6" type="ORF">GD597_10860</name>
</gene>
<reference evidence="6" key="1">
    <citation type="submission" date="2019-10" db="EMBL/GenBank/DDBJ databases">
        <title>Draft genome sequence of Panacibacter sp. KCS-6.</title>
        <authorList>
            <person name="Yim K.J."/>
        </authorList>
    </citation>
    <scope>NUCLEOTIDE SEQUENCE</scope>
    <source>
        <strain evidence="6">KCS-6</strain>
    </source>
</reference>
<dbReference type="Pfam" id="PF25990">
    <property type="entry name" value="Beta-barrel_YknX"/>
    <property type="match status" value="1"/>
</dbReference>
<organism evidence="6 7">
    <name type="scientific">Limnovirga soli</name>
    <dbReference type="NCBI Taxonomy" id="2656915"/>
    <lineage>
        <taxon>Bacteria</taxon>
        <taxon>Pseudomonadati</taxon>
        <taxon>Bacteroidota</taxon>
        <taxon>Chitinophagia</taxon>
        <taxon>Chitinophagales</taxon>
        <taxon>Chitinophagaceae</taxon>
        <taxon>Limnovirga</taxon>
    </lineage>
</organism>
<keyword evidence="7" id="KW-1185">Reference proteome</keyword>
<sequence length="455" mass="48858">MSKKLRWIIIVLVVLVVALIALSKAGVFGGNEGISVTAEAAATRDITEIVTASGKVFPEVEVKVSPDISGEIVELNVIEGDTVKRGQVLANIYADIYASQRDQAAAVVSQSEAQVSNAKSQLEALKATLDQTEAAYKRQKTLLDQKVISQSEFEQAQQAYLAAKGNYSANLDAIKANQASVQSAKASLNRADKDVNRATIVAPMDGVVSLLAVKKGERVAGNSFNVGTEMMRIADLNSIVAQVDVGENDIPKVKIGDTAIVEIDAFSNRKFKGVVYKIANPVTNALTSSSSSTQVTNYQVHIRLLPESYTDLIVKGQPFPFRPNMSASADIQTRTQVKVLSVPLNAVTTRDKKEGKGPAEVKKDDNASTDAVASASLDDDIEEVVFVVDSAGIVRKKVVKTDIQDINYIEIKSGIKVGDKVITGPYDVVSKQLKDSTKVKVVTKDELTQSFKPSN</sequence>
<dbReference type="Gene3D" id="2.40.50.100">
    <property type="match status" value="1"/>
</dbReference>
<dbReference type="Pfam" id="PF25967">
    <property type="entry name" value="RND-MFP_C"/>
    <property type="match status" value="1"/>
</dbReference>
<proteinExistence type="predicted"/>
<dbReference type="PANTHER" id="PTHR30469">
    <property type="entry name" value="MULTIDRUG RESISTANCE PROTEIN MDTA"/>
    <property type="match status" value="1"/>
</dbReference>
<evidence type="ECO:0000256" key="1">
    <source>
        <dbReference type="ARBA" id="ARBA00022448"/>
    </source>
</evidence>
<name>A0A8J8FE00_9BACT</name>
<dbReference type="Pfam" id="PF25917">
    <property type="entry name" value="BSH_RND"/>
    <property type="match status" value="1"/>
</dbReference>
<feature type="domain" description="Multidrug resistance protein MdtA-like C-terminal permuted SH3" evidence="4">
    <location>
        <begin position="384"/>
        <end position="424"/>
    </location>
</feature>
<dbReference type="Gene3D" id="1.10.287.470">
    <property type="entry name" value="Helix hairpin bin"/>
    <property type="match status" value="1"/>
</dbReference>
<feature type="coiled-coil region" evidence="2">
    <location>
        <begin position="108"/>
        <end position="142"/>
    </location>
</feature>
<dbReference type="RefSeq" id="WP_171607903.1">
    <property type="nucleotide sequence ID" value="NZ_WHPF01000007.1"/>
</dbReference>
<dbReference type="SUPFAM" id="SSF111369">
    <property type="entry name" value="HlyD-like secretion proteins"/>
    <property type="match status" value="1"/>
</dbReference>
<dbReference type="InterPro" id="IPR058627">
    <property type="entry name" value="MdtA-like_C"/>
</dbReference>
<dbReference type="EMBL" id="WHPF01000007">
    <property type="protein sequence ID" value="NNV55960.1"/>
    <property type="molecule type" value="Genomic_DNA"/>
</dbReference>
<accession>A0A8J8FE00</accession>
<evidence type="ECO:0000259" key="4">
    <source>
        <dbReference type="Pfam" id="PF25967"/>
    </source>
</evidence>
<protein>
    <submittedName>
        <fullName evidence="6">HlyD family efflux transporter periplasmic adaptor subunit</fullName>
    </submittedName>
</protein>
<evidence type="ECO:0000313" key="6">
    <source>
        <dbReference type="EMBL" id="NNV55960.1"/>
    </source>
</evidence>
<dbReference type="Gene3D" id="2.40.30.170">
    <property type="match status" value="1"/>
</dbReference>
<dbReference type="InterPro" id="IPR058625">
    <property type="entry name" value="MdtA-like_BSH"/>
</dbReference>
<dbReference type="PANTHER" id="PTHR30469:SF33">
    <property type="entry name" value="SLR1207 PROTEIN"/>
    <property type="match status" value="1"/>
</dbReference>
<evidence type="ECO:0000259" key="5">
    <source>
        <dbReference type="Pfam" id="PF25990"/>
    </source>
</evidence>
<evidence type="ECO:0000256" key="2">
    <source>
        <dbReference type="SAM" id="Coils"/>
    </source>
</evidence>
<comment type="caution">
    <text evidence="6">The sequence shown here is derived from an EMBL/GenBank/DDBJ whole genome shotgun (WGS) entry which is preliminary data.</text>
</comment>
<evidence type="ECO:0000259" key="3">
    <source>
        <dbReference type="Pfam" id="PF25917"/>
    </source>
</evidence>
<dbReference type="Proteomes" id="UP000598971">
    <property type="component" value="Unassembled WGS sequence"/>
</dbReference>
<dbReference type="GO" id="GO:1990281">
    <property type="term" value="C:efflux pump complex"/>
    <property type="evidence" value="ECO:0007669"/>
    <property type="project" value="TreeGrafter"/>
</dbReference>